<dbReference type="EMBL" id="AAHK01000050">
    <property type="protein sequence ID" value="EAN98567.1"/>
    <property type="molecule type" value="Genomic_DNA"/>
</dbReference>
<dbReference type="RefSeq" id="XP_820418.1">
    <property type="nucleotide sequence ID" value="XM_815325.1"/>
</dbReference>
<evidence type="ECO:0000256" key="1">
    <source>
        <dbReference type="SAM" id="Phobius"/>
    </source>
</evidence>
<gene>
    <name evidence="2" type="ORF">Tc00.1047053511807.125</name>
</gene>
<feature type="transmembrane region" description="Helical" evidence="1">
    <location>
        <begin position="137"/>
        <end position="155"/>
    </location>
</feature>
<dbReference type="GeneID" id="3553093"/>
<sequence length="229" mass="27061">MYSFSFAFLFLRVRNGVRRRTVNTGKKKIRGGMECACACVCVRGAPPARDGGGRKKKENKRFCRRWPPSTNAPKIHGFFFFFGFLRLLVFLLRLSFASLTVCKVLGIWGFFFFSLSFVFLRSTTCLFVLLHEPHIKLIIYLFIYLFIYLLLLFFCMCVCRSLFLVVHFLLLFPFSLIPVERQLFLFPRSYIRTDIHKYIHACMRVRWDMRVRICRCMAWGGKANIKSIY</sequence>
<dbReference type="InParanoid" id="Q4E1D2"/>
<keyword evidence="3" id="KW-1185">Reference proteome</keyword>
<feature type="transmembrane region" description="Helical" evidence="1">
    <location>
        <begin position="108"/>
        <end position="131"/>
    </location>
</feature>
<accession>Q4E1D2</accession>
<dbReference type="AlphaFoldDB" id="Q4E1D2"/>
<evidence type="ECO:0000313" key="3">
    <source>
        <dbReference type="Proteomes" id="UP000002296"/>
    </source>
</evidence>
<keyword evidence="1" id="KW-0472">Membrane</keyword>
<dbReference type="PaxDb" id="353153-Q4E1D2"/>
<comment type="caution">
    <text evidence="2">The sequence shown here is derived from an EMBL/GenBank/DDBJ whole genome shotgun (WGS) entry which is preliminary data.</text>
</comment>
<name>Q4E1D2_TRYCC</name>
<dbReference type="Proteomes" id="UP000002296">
    <property type="component" value="Unassembled WGS sequence"/>
</dbReference>
<dbReference type="KEGG" id="tcr:511807.125"/>
<organism evidence="2 3">
    <name type="scientific">Trypanosoma cruzi (strain CL Brener)</name>
    <dbReference type="NCBI Taxonomy" id="353153"/>
    <lineage>
        <taxon>Eukaryota</taxon>
        <taxon>Discoba</taxon>
        <taxon>Euglenozoa</taxon>
        <taxon>Kinetoplastea</taxon>
        <taxon>Metakinetoplastina</taxon>
        <taxon>Trypanosomatida</taxon>
        <taxon>Trypanosomatidae</taxon>
        <taxon>Trypanosoma</taxon>
        <taxon>Schizotrypanum</taxon>
    </lineage>
</organism>
<feature type="transmembrane region" description="Helical" evidence="1">
    <location>
        <begin position="162"/>
        <end position="179"/>
    </location>
</feature>
<protein>
    <submittedName>
        <fullName evidence="2">Uncharacterized protein</fullName>
    </submittedName>
</protein>
<keyword evidence="1" id="KW-1133">Transmembrane helix</keyword>
<evidence type="ECO:0000313" key="2">
    <source>
        <dbReference type="EMBL" id="EAN98567.1"/>
    </source>
</evidence>
<proteinExistence type="predicted"/>
<reference evidence="2 3" key="1">
    <citation type="journal article" date="2005" name="Science">
        <title>The genome sequence of Trypanosoma cruzi, etiologic agent of Chagas disease.</title>
        <authorList>
            <person name="El-Sayed N.M."/>
            <person name="Myler P.J."/>
            <person name="Bartholomeu D.C."/>
            <person name="Nilsson D."/>
            <person name="Aggarwal G."/>
            <person name="Tran A.N."/>
            <person name="Ghedin E."/>
            <person name="Worthey E.A."/>
            <person name="Delcher A.L."/>
            <person name="Blandin G."/>
            <person name="Westenberger S.J."/>
            <person name="Caler E."/>
            <person name="Cerqueira G.C."/>
            <person name="Branche C."/>
            <person name="Haas B."/>
            <person name="Anupama A."/>
            <person name="Arner E."/>
            <person name="Aslund L."/>
            <person name="Attipoe P."/>
            <person name="Bontempi E."/>
            <person name="Bringaud F."/>
            <person name="Burton P."/>
            <person name="Cadag E."/>
            <person name="Campbell D.A."/>
            <person name="Carrington M."/>
            <person name="Crabtree J."/>
            <person name="Darban H."/>
            <person name="da Silveira J.F."/>
            <person name="de Jong P."/>
            <person name="Edwards K."/>
            <person name="Englund P.T."/>
            <person name="Fazelina G."/>
            <person name="Feldblyum T."/>
            <person name="Ferella M."/>
            <person name="Frasch A.C."/>
            <person name="Gull K."/>
            <person name="Horn D."/>
            <person name="Hou L."/>
            <person name="Huang Y."/>
            <person name="Kindlund E."/>
            <person name="Klingbeil M."/>
            <person name="Kluge S."/>
            <person name="Koo H."/>
            <person name="Lacerda D."/>
            <person name="Levin M.J."/>
            <person name="Lorenzi H."/>
            <person name="Louie T."/>
            <person name="Machado C.R."/>
            <person name="McCulloch R."/>
            <person name="McKenna A."/>
            <person name="Mizuno Y."/>
            <person name="Mottram J.C."/>
            <person name="Nelson S."/>
            <person name="Ochaya S."/>
            <person name="Osoegawa K."/>
            <person name="Pai G."/>
            <person name="Parsons M."/>
            <person name="Pentony M."/>
            <person name="Pettersson U."/>
            <person name="Pop M."/>
            <person name="Ramirez J.L."/>
            <person name="Rinta J."/>
            <person name="Robertson L."/>
            <person name="Salzberg S.L."/>
            <person name="Sanchez D.O."/>
            <person name="Seyler A."/>
            <person name="Sharma R."/>
            <person name="Shetty J."/>
            <person name="Simpson A.J."/>
            <person name="Sisk E."/>
            <person name="Tammi M.T."/>
            <person name="Tarleton R."/>
            <person name="Teixeira S."/>
            <person name="Van Aken S."/>
            <person name="Vogt C."/>
            <person name="Ward P.N."/>
            <person name="Wickstead B."/>
            <person name="Wortman J."/>
            <person name="White O."/>
            <person name="Fraser C.M."/>
            <person name="Stuart K.D."/>
            <person name="Andersson B."/>
        </authorList>
    </citation>
    <scope>NUCLEOTIDE SEQUENCE [LARGE SCALE GENOMIC DNA]</scope>
    <source>
        <strain evidence="2 3">CL Brener</strain>
    </source>
</reference>
<keyword evidence="1" id="KW-0812">Transmembrane</keyword>
<feature type="transmembrane region" description="Helical" evidence="1">
    <location>
        <begin position="75"/>
        <end position="96"/>
    </location>
</feature>